<proteinExistence type="predicted"/>
<accession>A0A6G0VV79</accession>
<reference evidence="1 2" key="1">
    <citation type="submission" date="2019-08" db="EMBL/GenBank/DDBJ databases">
        <title>Whole genome of Aphis craccivora.</title>
        <authorList>
            <person name="Voronova N.V."/>
            <person name="Shulinski R.S."/>
            <person name="Bandarenka Y.V."/>
            <person name="Zhorov D.G."/>
            <person name="Warner D."/>
        </authorList>
    </citation>
    <scope>NUCLEOTIDE SEQUENCE [LARGE SCALE GENOMIC DNA]</scope>
    <source>
        <strain evidence="1">180601</strain>
        <tissue evidence="1">Whole Body</tissue>
    </source>
</reference>
<dbReference type="AlphaFoldDB" id="A0A6G0VV79"/>
<protein>
    <submittedName>
        <fullName evidence="1">Uncharacterized protein</fullName>
    </submittedName>
</protein>
<feature type="non-terminal residue" evidence="1">
    <location>
        <position position="1"/>
    </location>
</feature>
<organism evidence="1 2">
    <name type="scientific">Aphis craccivora</name>
    <name type="common">Cowpea aphid</name>
    <dbReference type="NCBI Taxonomy" id="307492"/>
    <lineage>
        <taxon>Eukaryota</taxon>
        <taxon>Metazoa</taxon>
        <taxon>Ecdysozoa</taxon>
        <taxon>Arthropoda</taxon>
        <taxon>Hexapoda</taxon>
        <taxon>Insecta</taxon>
        <taxon>Pterygota</taxon>
        <taxon>Neoptera</taxon>
        <taxon>Paraneoptera</taxon>
        <taxon>Hemiptera</taxon>
        <taxon>Sternorrhyncha</taxon>
        <taxon>Aphidomorpha</taxon>
        <taxon>Aphidoidea</taxon>
        <taxon>Aphididae</taxon>
        <taxon>Aphidini</taxon>
        <taxon>Aphis</taxon>
        <taxon>Aphis</taxon>
    </lineage>
</organism>
<sequence length="40" mass="4731">NHKTSINRILGIRNLVTTTYWDITAYQVETTYQVTNIYLL</sequence>
<evidence type="ECO:0000313" key="1">
    <source>
        <dbReference type="EMBL" id="KAF0710227.1"/>
    </source>
</evidence>
<dbReference type="Proteomes" id="UP000478052">
    <property type="component" value="Unassembled WGS sequence"/>
</dbReference>
<comment type="caution">
    <text evidence="1">The sequence shown here is derived from an EMBL/GenBank/DDBJ whole genome shotgun (WGS) entry which is preliminary data.</text>
</comment>
<name>A0A6G0VV79_APHCR</name>
<gene>
    <name evidence="1" type="ORF">FWK35_00019909</name>
</gene>
<dbReference type="EMBL" id="VUJU01011719">
    <property type="protein sequence ID" value="KAF0710227.1"/>
    <property type="molecule type" value="Genomic_DNA"/>
</dbReference>
<keyword evidence="2" id="KW-1185">Reference proteome</keyword>
<evidence type="ECO:0000313" key="2">
    <source>
        <dbReference type="Proteomes" id="UP000478052"/>
    </source>
</evidence>